<proteinExistence type="predicted"/>
<dbReference type="PANTHER" id="PTHR37947:SF1">
    <property type="entry name" value="BLL2462 PROTEIN"/>
    <property type="match status" value="1"/>
</dbReference>
<keyword evidence="3" id="KW-1185">Reference proteome</keyword>
<dbReference type="SUPFAM" id="SSF52317">
    <property type="entry name" value="Class I glutamine amidotransferase-like"/>
    <property type="match status" value="1"/>
</dbReference>
<dbReference type="Pfam" id="PF07090">
    <property type="entry name" value="GATase1_like"/>
    <property type="match status" value="1"/>
</dbReference>
<dbReference type="EMBL" id="CP036267">
    <property type="protein sequence ID" value="QDT35484.1"/>
    <property type="molecule type" value="Genomic_DNA"/>
</dbReference>
<evidence type="ECO:0000259" key="1">
    <source>
        <dbReference type="Pfam" id="PF07090"/>
    </source>
</evidence>
<dbReference type="InterPro" id="IPR010768">
    <property type="entry name" value="GATase1-like"/>
</dbReference>
<name>A0A517QV49_9PLAN</name>
<dbReference type="Proteomes" id="UP000315724">
    <property type="component" value="Chromosome"/>
</dbReference>
<evidence type="ECO:0000313" key="2">
    <source>
        <dbReference type="EMBL" id="QDT35484.1"/>
    </source>
</evidence>
<dbReference type="InterPro" id="IPR029062">
    <property type="entry name" value="Class_I_gatase-like"/>
</dbReference>
<dbReference type="KEGG" id="tpol:Mal48_47610"/>
<dbReference type="Gene3D" id="3.40.50.880">
    <property type="match status" value="1"/>
</dbReference>
<sequence length="249" mass="27404">MPRQILFLGDTSLETAASYLAGCIDHSGWSFDYIPSDQSLELNQLTEPYQLYILSDYPAAHLNEEVENRLVQHVENGSNLLMIGGWESYHGMGGDWDGTKISQLLPVKILSNDDRQNCDSPVFLKAQAEHPITANLPWEDRSPIIGGYNKVTAKTDADVLLTAERFKSKLAGADYSLTHESSDPLLVVSETAKSRIAALMTDLAPHWVGPLVDWGDNRVAAQAPGSEGVEVGNLYAQFVSQLVKWVGKF</sequence>
<dbReference type="RefSeq" id="WP_145205122.1">
    <property type="nucleotide sequence ID" value="NZ_CP036267.1"/>
</dbReference>
<feature type="domain" description="Putative glutamine amidotransferase" evidence="1">
    <location>
        <begin position="11"/>
        <end position="214"/>
    </location>
</feature>
<dbReference type="PANTHER" id="PTHR37947">
    <property type="entry name" value="BLL2462 PROTEIN"/>
    <property type="match status" value="1"/>
</dbReference>
<accession>A0A517QV49</accession>
<gene>
    <name evidence="2" type="ORF">Mal48_47610</name>
</gene>
<evidence type="ECO:0000313" key="3">
    <source>
        <dbReference type="Proteomes" id="UP000315724"/>
    </source>
</evidence>
<protein>
    <recommendedName>
        <fullName evidence="1">Putative glutamine amidotransferase domain-containing protein</fullName>
    </recommendedName>
</protein>
<organism evidence="2 3">
    <name type="scientific">Thalassoglobus polymorphus</name>
    <dbReference type="NCBI Taxonomy" id="2527994"/>
    <lineage>
        <taxon>Bacteria</taxon>
        <taxon>Pseudomonadati</taxon>
        <taxon>Planctomycetota</taxon>
        <taxon>Planctomycetia</taxon>
        <taxon>Planctomycetales</taxon>
        <taxon>Planctomycetaceae</taxon>
        <taxon>Thalassoglobus</taxon>
    </lineage>
</organism>
<dbReference type="OrthoDB" id="9781333at2"/>
<dbReference type="AlphaFoldDB" id="A0A517QV49"/>
<reference evidence="2 3" key="1">
    <citation type="submission" date="2019-02" db="EMBL/GenBank/DDBJ databases">
        <title>Deep-cultivation of Planctomycetes and their phenomic and genomic characterization uncovers novel biology.</title>
        <authorList>
            <person name="Wiegand S."/>
            <person name="Jogler M."/>
            <person name="Boedeker C."/>
            <person name="Pinto D."/>
            <person name="Vollmers J."/>
            <person name="Rivas-Marin E."/>
            <person name="Kohn T."/>
            <person name="Peeters S.H."/>
            <person name="Heuer A."/>
            <person name="Rast P."/>
            <person name="Oberbeckmann S."/>
            <person name="Bunk B."/>
            <person name="Jeske O."/>
            <person name="Meyerdierks A."/>
            <person name="Storesund J.E."/>
            <person name="Kallscheuer N."/>
            <person name="Luecker S."/>
            <person name="Lage O.M."/>
            <person name="Pohl T."/>
            <person name="Merkel B.J."/>
            <person name="Hornburger P."/>
            <person name="Mueller R.-W."/>
            <person name="Bruemmer F."/>
            <person name="Labrenz M."/>
            <person name="Spormann A.M."/>
            <person name="Op den Camp H."/>
            <person name="Overmann J."/>
            <person name="Amann R."/>
            <person name="Jetten M.S.M."/>
            <person name="Mascher T."/>
            <person name="Medema M.H."/>
            <person name="Devos D.P."/>
            <person name="Kaster A.-K."/>
            <person name="Ovreas L."/>
            <person name="Rohde M."/>
            <person name="Galperin M.Y."/>
            <person name="Jogler C."/>
        </authorList>
    </citation>
    <scope>NUCLEOTIDE SEQUENCE [LARGE SCALE GENOMIC DNA]</scope>
    <source>
        <strain evidence="2 3">Mal48</strain>
    </source>
</reference>